<evidence type="ECO:0000313" key="2">
    <source>
        <dbReference type="EMBL" id="TWI88582.1"/>
    </source>
</evidence>
<accession>A0A562T4Z5</accession>
<proteinExistence type="predicted"/>
<dbReference type="RefSeq" id="WP_145714174.1">
    <property type="nucleotide sequence ID" value="NZ_BAAAFY010000001.1"/>
</dbReference>
<feature type="transmembrane region" description="Helical" evidence="1">
    <location>
        <begin position="6"/>
        <end position="29"/>
    </location>
</feature>
<keyword evidence="1" id="KW-0812">Transmembrane</keyword>
<name>A0A562T4Z5_CHIJA</name>
<sequence length="68" mass="7838">MDNYIVLIPLLMLVIGVVVIYVAILRWVFRINHICDRLSAISHNLFELRQSIEKKLEEDTVAATGSQR</sequence>
<dbReference type="AlphaFoldDB" id="A0A562T4Z5"/>
<evidence type="ECO:0000256" key="1">
    <source>
        <dbReference type="SAM" id="Phobius"/>
    </source>
</evidence>
<reference evidence="2 3" key="1">
    <citation type="journal article" date="2013" name="Stand. Genomic Sci.">
        <title>Genomic Encyclopedia of Type Strains, Phase I: The one thousand microbial genomes (KMG-I) project.</title>
        <authorList>
            <person name="Kyrpides N.C."/>
            <person name="Woyke T."/>
            <person name="Eisen J.A."/>
            <person name="Garrity G."/>
            <person name="Lilburn T.G."/>
            <person name="Beck B.J."/>
            <person name="Whitman W.B."/>
            <person name="Hugenholtz P."/>
            <person name="Klenk H.P."/>
        </authorList>
    </citation>
    <scope>NUCLEOTIDE SEQUENCE [LARGE SCALE GENOMIC DNA]</scope>
    <source>
        <strain evidence="2 3">DSM 13484</strain>
    </source>
</reference>
<keyword evidence="1" id="KW-0472">Membrane</keyword>
<dbReference type="EMBL" id="VLLG01000003">
    <property type="protein sequence ID" value="TWI88582.1"/>
    <property type="molecule type" value="Genomic_DNA"/>
</dbReference>
<evidence type="ECO:0000313" key="3">
    <source>
        <dbReference type="Proteomes" id="UP000316778"/>
    </source>
</evidence>
<gene>
    <name evidence="2" type="ORF">LX66_2668</name>
</gene>
<organism evidence="2 3">
    <name type="scientific">Chitinophaga japonensis</name>
    <name type="common">Flexibacter japonensis</name>
    <dbReference type="NCBI Taxonomy" id="104662"/>
    <lineage>
        <taxon>Bacteria</taxon>
        <taxon>Pseudomonadati</taxon>
        <taxon>Bacteroidota</taxon>
        <taxon>Chitinophagia</taxon>
        <taxon>Chitinophagales</taxon>
        <taxon>Chitinophagaceae</taxon>
        <taxon>Chitinophaga</taxon>
    </lineage>
</organism>
<keyword evidence="1" id="KW-1133">Transmembrane helix</keyword>
<protein>
    <submittedName>
        <fullName evidence="2">Uncharacterized protein</fullName>
    </submittedName>
</protein>
<dbReference type="Proteomes" id="UP000316778">
    <property type="component" value="Unassembled WGS sequence"/>
</dbReference>
<comment type="caution">
    <text evidence="2">The sequence shown here is derived from an EMBL/GenBank/DDBJ whole genome shotgun (WGS) entry which is preliminary data.</text>
</comment>
<keyword evidence="3" id="KW-1185">Reference proteome</keyword>